<name>A0A4Y2PGI2_ARAVE</name>
<organism evidence="1 2">
    <name type="scientific">Araneus ventricosus</name>
    <name type="common">Orbweaver spider</name>
    <name type="synonym">Epeira ventricosa</name>
    <dbReference type="NCBI Taxonomy" id="182803"/>
    <lineage>
        <taxon>Eukaryota</taxon>
        <taxon>Metazoa</taxon>
        <taxon>Ecdysozoa</taxon>
        <taxon>Arthropoda</taxon>
        <taxon>Chelicerata</taxon>
        <taxon>Arachnida</taxon>
        <taxon>Araneae</taxon>
        <taxon>Araneomorphae</taxon>
        <taxon>Entelegynae</taxon>
        <taxon>Araneoidea</taxon>
        <taxon>Araneidae</taxon>
        <taxon>Araneus</taxon>
    </lineage>
</organism>
<comment type="caution">
    <text evidence="1">The sequence shown here is derived from an EMBL/GenBank/DDBJ whole genome shotgun (WGS) entry which is preliminary data.</text>
</comment>
<dbReference type="OrthoDB" id="10049357at2759"/>
<accession>A0A4Y2PGI2</accession>
<reference evidence="1 2" key="1">
    <citation type="journal article" date="2019" name="Sci. Rep.">
        <title>Orb-weaving spider Araneus ventricosus genome elucidates the spidroin gene catalogue.</title>
        <authorList>
            <person name="Kono N."/>
            <person name="Nakamura H."/>
            <person name="Ohtoshi R."/>
            <person name="Moran D.A.P."/>
            <person name="Shinohara A."/>
            <person name="Yoshida Y."/>
            <person name="Fujiwara M."/>
            <person name="Mori M."/>
            <person name="Tomita M."/>
            <person name="Arakawa K."/>
        </authorList>
    </citation>
    <scope>NUCLEOTIDE SEQUENCE [LARGE SCALE GENOMIC DNA]</scope>
</reference>
<dbReference type="Proteomes" id="UP000499080">
    <property type="component" value="Unassembled WGS sequence"/>
</dbReference>
<dbReference type="AlphaFoldDB" id="A0A4Y2PGI2"/>
<sequence length="208" mass="24349">MFSDARQNTYAAALFIRVKTEKQVDVHLICAKSRVAPPKYITIPLLELLAALIGGCLYENEDSWPISEISVREEAFLERRKTVITNLATENKEKLGERFLYFSNYPRILRMTAYLFRFYYNIKKNSQKLPNVISENGILRVQTRLILSEDPESFTRPIVLPDNPILERLIFHTHRSWMHAGVLTTLTQLRERFWIPKGREVVPSVLRR</sequence>
<dbReference type="EMBL" id="BGPR01011043">
    <property type="protein sequence ID" value="GBN49317.1"/>
    <property type="molecule type" value="Genomic_DNA"/>
</dbReference>
<dbReference type="PANTHER" id="PTHR47331">
    <property type="entry name" value="PHD-TYPE DOMAIN-CONTAINING PROTEIN"/>
    <property type="match status" value="1"/>
</dbReference>
<dbReference type="InterPro" id="IPR008042">
    <property type="entry name" value="Retrotrans_Pao"/>
</dbReference>
<evidence type="ECO:0000313" key="1">
    <source>
        <dbReference type="EMBL" id="GBN49317.1"/>
    </source>
</evidence>
<evidence type="ECO:0008006" key="3">
    <source>
        <dbReference type="Google" id="ProtNLM"/>
    </source>
</evidence>
<protein>
    <recommendedName>
        <fullName evidence="3">Integrase zinc-binding domain-containing protein</fullName>
    </recommendedName>
</protein>
<evidence type="ECO:0000313" key="2">
    <source>
        <dbReference type="Proteomes" id="UP000499080"/>
    </source>
</evidence>
<gene>
    <name evidence="1" type="ORF">AVEN_231361_1</name>
</gene>
<keyword evidence="2" id="KW-1185">Reference proteome</keyword>
<dbReference type="Pfam" id="PF05380">
    <property type="entry name" value="Peptidase_A17"/>
    <property type="match status" value="1"/>
</dbReference>
<proteinExistence type="predicted"/>